<protein>
    <submittedName>
        <fullName evidence="2">Uncharacterized protein</fullName>
    </submittedName>
</protein>
<accession>A0A239DB52</accession>
<dbReference type="EMBL" id="FZNP01000014">
    <property type="protein sequence ID" value="SNS29288.1"/>
    <property type="molecule type" value="Genomic_DNA"/>
</dbReference>
<sequence length="187" mass="20760">MTVIPGLVRRAAAEVERRLREGAGVLGRAGRELERSAELVRLLPSLVERLSILEQSARVQAAELRTIRTELDSLVAQLNDRLLPRLDERMDDTERDLAAVATSLIRTGRETAGNHTRLEAAERRVADLRAKVAALEQRTGLWRDLQSTVTRFGDDLDAMRARMALRTAEPPPDSAPAPVQNLTDRLA</sequence>
<reference evidence="3" key="1">
    <citation type="submission" date="2017-06" db="EMBL/GenBank/DDBJ databases">
        <authorList>
            <person name="Varghese N."/>
            <person name="Submissions S."/>
        </authorList>
    </citation>
    <scope>NUCLEOTIDE SEQUENCE [LARGE SCALE GENOMIC DNA]</scope>
    <source>
        <strain evidence="3">DSM 44485</strain>
    </source>
</reference>
<feature type="region of interest" description="Disordered" evidence="1">
    <location>
        <begin position="166"/>
        <end position="187"/>
    </location>
</feature>
<gene>
    <name evidence="2" type="ORF">SAMN06265355_11470</name>
</gene>
<dbReference type="RefSeq" id="WP_089315311.1">
    <property type="nucleotide sequence ID" value="NZ_FZNP01000014.1"/>
</dbReference>
<organism evidence="2 3">
    <name type="scientific">Actinomadura mexicana</name>
    <dbReference type="NCBI Taxonomy" id="134959"/>
    <lineage>
        <taxon>Bacteria</taxon>
        <taxon>Bacillati</taxon>
        <taxon>Actinomycetota</taxon>
        <taxon>Actinomycetes</taxon>
        <taxon>Streptosporangiales</taxon>
        <taxon>Thermomonosporaceae</taxon>
        <taxon>Actinomadura</taxon>
    </lineage>
</organism>
<dbReference type="Proteomes" id="UP000198420">
    <property type="component" value="Unassembled WGS sequence"/>
</dbReference>
<evidence type="ECO:0000313" key="2">
    <source>
        <dbReference type="EMBL" id="SNS29288.1"/>
    </source>
</evidence>
<keyword evidence="3" id="KW-1185">Reference proteome</keyword>
<dbReference type="OrthoDB" id="3480977at2"/>
<name>A0A239DB52_9ACTN</name>
<dbReference type="AlphaFoldDB" id="A0A239DB52"/>
<evidence type="ECO:0000313" key="3">
    <source>
        <dbReference type="Proteomes" id="UP000198420"/>
    </source>
</evidence>
<evidence type="ECO:0000256" key="1">
    <source>
        <dbReference type="SAM" id="MobiDB-lite"/>
    </source>
</evidence>
<proteinExistence type="predicted"/>